<keyword evidence="5" id="KW-1185">Reference proteome</keyword>
<dbReference type="PANTHER" id="PTHR43514:SF4">
    <property type="entry name" value="ABC TRANSPORTER I FAMILY MEMBER 10"/>
    <property type="match status" value="1"/>
</dbReference>
<reference evidence="5" key="1">
    <citation type="submission" date="2023-07" db="EMBL/GenBank/DDBJ databases">
        <title>A draft genome of Kazachstania heterogenica Y-27499.</title>
        <authorList>
            <person name="Donic C."/>
            <person name="Kralova J.S."/>
            <person name="Fidel L."/>
            <person name="Ben-Dor S."/>
            <person name="Jung S."/>
        </authorList>
    </citation>
    <scope>NUCLEOTIDE SEQUENCE [LARGE SCALE GENOMIC DNA]</scope>
    <source>
        <strain evidence="5">Y27499</strain>
    </source>
</reference>
<dbReference type="GO" id="GO:0005739">
    <property type="term" value="C:mitochondrion"/>
    <property type="evidence" value="ECO:0007669"/>
    <property type="project" value="TreeGrafter"/>
</dbReference>
<dbReference type="Gene3D" id="3.40.50.300">
    <property type="entry name" value="P-loop containing nucleotide triphosphate hydrolases"/>
    <property type="match status" value="2"/>
</dbReference>
<dbReference type="GO" id="GO:0016887">
    <property type="term" value="F:ATP hydrolysis activity"/>
    <property type="evidence" value="ECO:0007669"/>
    <property type="project" value="InterPro"/>
</dbReference>
<name>A0AAN7W5A9_9SACH</name>
<comment type="caution">
    <text evidence="4">The sequence shown here is derived from an EMBL/GenBank/DDBJ whole genome shotgun (WGS) entry which is preliminary data.</text>
</comment>
<dbReference type="InterPro" id="IPR003593">
    <property type="entry name" value="AAA+_ATPase"/>
</dbReference>
<dbReference type="Proteomes" id="UP001306508">
    <property type="component" value="Unassembled WGS sequence"/>
</dbReference>
<dbReference type="Pfam" id="PF00005">
    <property type="entry name" value="ABC_tran"/>
    <property type="match status" value="2"/>
</dbReference>
<dbReference type="EMBL" id="JAWIZZ010000035">
    <property type="protein sequence ID" value="KAK5781534.1"/>
    <property type="molecule type" value="Genomic_DNA"/>
</dbReference>
<sequence>MSRGNGLILQISNALFRSSLNKKSPPVFKVPIQNLTINRNEKWVIWGPGKSKLIDILSNKFLCDPPLGFRWIISKEPKIEQVQFKGVIPTAHLGARYEYFKDEFDQTCKQFILDNSIGSNNVSYSVETTNRHVDMSLYEKLVDELKLTELQNRWAMGLSNGQMRRARLAKAFLKKPDLVIIDDPFLGLDSTASSIISKFLAKCGEDLNIPVIIGLRYQDSIPSWCDHIVTVDETYGVLFQGAISQVRDKIESLQTETKKQIEISQRKLLETNKYSINDLISAHPFYGKDKHELFKVPASIEFKGVNVSYKGEPVLKDLKWVVKKGAKWHIRGDNGTGKTTLLSMVVAEHPQSWNSKVIENGQQRRTGKSNYFDINKRIGMSSPELHVIFAKKINDGVTVRECISSGFHEGSANNFIPMWKKLDKEKQEIINMYIDYFGIQHITDQKVFEQLTVSEQKLVLFIRALVKMPEVLILDEAFSGMEVEPVLRCHEFLESWPGTVLVIAHVASETPKCDHFIKLMEPGKYIIGDVEK</sequence>
<protein>
    <recommendedName>
        <fullName evidence="3">ABC transporter domain-containing protein</fullName>
    </recommendedName>
</protein>
<organism evidence="4 5">
    <name type="scientific">Arxiozyma heterogenica</name>
    <dbReference type="NCBI Taxonomy" id="278026"/>
    <lineage>
        <taxon>Eukaryota</taxon>
        <taxon>Fungi</taxon>
        <taxon>Dikarya</taxon>
        <taxon>Ascomycota</taxon>
        <taxon>Saccharomycotina</taxon>
        <taxon>Saccharomycetes</taxon>
        <taxon>Saccharomycetales</taxon>
        <taxon>Saccharomycetaceae</taxon>
        <taxon>Arxiozyma</taxon>
    </lineage>
</organism>
<dbReference type="InterPro" id="IPR027417">
    <property type="entry name" value="P-loop_NTPase"/>
</dbReference>
<dbReference type="InterPro" id="IPR050334">
    <property type="entry name" value="Molybdenum_import_ModC"/>
</dbReference>
<dbReference type="SMART" id="SM00382">
    <property type="entry name" value="AAA"/>
    <property type="match status" value="2"/>
</dbReference>
<dbReference type="InterPro" id="IPR003439">
    <property type="entry name" value="ABC_transporter-like_ATP-bd"/>
</dbReference>
<evidence type="ECO:0000259" key="3">
    <source>
        <dbReference type="PROSITE" id="PS50893"/>
    </source>
</evidence>
<evidence type="ECO:0000256" key="2">
    <source>
        <dbReference type="ARBA" id="ARBA00022840"/>
    </source>
</evidence>
<keyword evidence="1" id="KW-0547">Nucleotide-binding</keyword>
<accession>A0AAN7W5A9</accession>
<feature type="domain" description="ABC transporter" evidence="3">
    <location>
        <begin position="9"/>
        <end position="259"/>
    </location>
</feature>
<dbReference type="PANTHER" id="PTHR43514">
    <property type="entry name" value="ABC TRANSPORTER I FAMILY MEMBER 10"/>
    <property type="match status" value="1"/>
</dbReference>
<keyword evidence="2" id="KW-0067">ATP-binding</keyword>
<dbReference type="GO" id="GO:0005524">
    <property type="term" value="F:ATP binding"/>
    <property type="evidence" value="ECO:0007669"/>
    <property type="project" value="UniProtKB-KW"/>
</dbReference>
<evidence type="ECO:0000256" key="1">
    <source>
        <dbReference type="ARBA" id="ARBA00022741"/>
    </source>
</evidence>
<feature type="domain" description="ABC transporter" evidence="3">
    <location>
        <begin position="300"/>
        <end position="532"/>
    </location>
</feature>
<evidence type="ECO:0000313" key="5">
    <source>
        <dbReference type="Proteomes" id="UP001306508"/>
    </source>
</evidence>
<evidence type="ECO:0000313" key="4">
    <source>
        <dbReference type="EMBL" id="KAK5781534.1"/>
    </source>
</evidence>
<dbReference type="PROSITE" id="PS50893">
    <property type="entry name" value="ABC_TRANSPORTER_2"/>
    <property type="match status" value="2"/>
</dbReference>
<dbReference type="AlphaFoldDB" id="A0AAN7W5A9"/>
<gene>
    <name evidence="4" type="ORF">RI543_001082</name>
</gene>
<proteinExistence type="predicted"/>
<dbReference type="SUPFAM" id="SSF52540">
    <property type="entry name" value="P-loop containing nucleoside triphosphate hydrolases"/>
    <property type="match status" value="2"/>
</dbReference>